<sequence length="148" mass="16948">MQEVVKQMRELVKKIGKKKFEAEEKITHHFDANNLNEGIILGLEFLTHPNIQTAIHFGMGQIQLANIEKDITSGTLLDDAQVPPRLNIPNNLLAPGEMYIKKEIKDKEVPDLESGDEGNQDCMMRITEMEEETFIWTKIRTYIPPNTT</sequence>
<proteinExistence type="predicted"/>
<protein>
    <submittedName>
        <fullName evidence="2">Uncharacterized protein</fullName>
    </submittedName>
</protein>
<evidence type="ECO:0000313" key="1">
    <source>
        <dbReference type="Proteomes" id="UP000887565"/>
    </source>
</evidence>
<organism evidence="1 2">
    <name type="scientific">Romanomermis culicivorax</name>
    <name type="common">Nematode worm</name>
    <dbReference type="NCBI Taxonomy" id="13658"/>
    <lineage>
        <taxon>Eukaryota</taxon>
        <taxon>Metazoa</taxon>
        <taxon>Ecdysozoa</taxon>
        <taxon>Nematoda</taxon>
        <taxon>Enoplea</taxon>
        <taxon>Dorylaimia</taxon>
        <taxon>Mermithida</taxon>
        <taxon>Mermithoidea</taxon>
        <taxon>Mermithidae</taxon>
        <taxon>Romanomermis</taxon>
    </lineage>
</organism>
<evidence type="ECO:0000313" key="2">
    <source>
        <dbReference type="WBParaSite" id="nRc.2.0.1.t06662-RA"/>
    </source>
</evidence>
<keyword evidence="1" id="KW-1185">Reference proteome</keyword>
<reference evidence="2" key="1">
    <citation type="submission" date="2022-11" db="UniProtKB">
        <authorList>
            <consortium name="WormBaseParasite"/>
        </authorList>
    </citation>
    <scope>IDENTIFICATION</scope>
</reference>
<dbReference type="WBParaSite" id="nRc.2.0.1.t06662-RA">
    <property type="protein sequence ID" value="nRc.2.0.1.t06662-RA"/>
    <property type="gene ID" value="nRc.2.0.1.g06662"/>
</dbReference>
<accession>A0A915HYL4</accession>
<dbReference type="Proteomes" id="UP000887565">
    <property type="component" value="Unplaced"/>
</dbReference>
<name>A0A915HYL4_ROMCU</name>
<dbReference type="AlphaFoldDB" id="A0A915HYL4"/>